<keyword evidence="3" id="KW-1185">Reference proteome</keyword>
<dbReference type="Proteomes" id="UP000800093">
    <property type="component" value="Unassembled WGS sequence"/>
</dbReference>
<reference evidence="3" key="1">
    <citation type="journal article" date="2020" name="Stud. Mycol.">
        <title>101 Dothideomycetes genomes: A test case for predicting lifestyles and emergence of pathogens.</title>
        <authorList>
            <person name="Haridas S."/>
            <person name="Albert R."/>
            <person name="Binder M."/>
            <person name="Bloem J."/>
            <person name="LaButti K."/>
            <person name="Salamov A."/>
            <person name="Andreopoulos B."/>
            <person name="Baker S."/>
            <person name="Barry K."/>
            <person name="Bills G."/>
            <person name="Bluhm B."/>
            <person name="Cannon C."/>
            <person name="Castanera R."/>
            <person name="Culley D."/>
            <person name="Daum C."/>
            <person name="Ezra D."/>
            <person name="Gonzalez J."/>
            <person name="Henrissat B."/>
            <person name="Kuo A."/>
            <person name="Liang C."/>
            <person name="Lipzen A."/>
            <person name="Lutzoni F."/>
            <person name="Magnuson J."/>
            <person name="Mondo S."/>
            <person name="Nolan M."/>
            <person name="Ohm R."/>
            <person name="Pangilinan J."/>
            <person name="Park H.-J."/>
            <person name="Ramirez L."/>
            <person name="Alfaro M."/>
            <person name="Sun H."/>
            <person name="Tritt A."/>
            <person name="Yoshinaga Y."/>
            <person name="Zwiers L.-H."/>
            <person name="Turgeon B."/>
            <person name="Goodwin S."/>
            <person name="Spatafora J."/>
            <person name="Crous P."/>
            <person name="Grigoriev I."/>
        </authorList>
    </citation>
    <scope>NUCLEOTIDE SEQUENCE [LARGE SCALE GENOMIC DNA]</scope>
    <source>
        <strain evidence="3">CBS 304.66</strain>
    </source>
</reference>
<accession>A0A9P4TQL0</accession>
<dbReference type="EMBL" id="ML986582">
    <property type="protein sequence ID" value="KAF2269500.1"/>
    <property type="molecule type" value="Genomic_DNA"/>
</dbReference>
<feature type="compositionally biased region" description="Polar residues" evidence="1">
    <location>
        <begin position="46"/>
        <end position="100"/>
    </location>
</feature>
<comment type="caution">
    <text evidence="2">The sequence shown here is derived from an EMBL/GenBank/DDBJ whole genome shotgun (WGS) entry which is preliminary data.</text>
</comment>
<organism evidence="2 3">
    <name type="scientific">Lojkania enalia</name>
    <dbReference type="NCBI Taxonomy" id="147567"/>
    <lineage>
        <taxon>Eukaryota</taxon>
        <taxon>Fungi</taxon>
        <taxon>Dikarya</taxon>
        <taxon>Ascomycota</taxon>
        <taxon>Pezizomycotina</taxon>
        <taxon>Dothideomycetes</taxon>
        <taxon>Pleosporomycetidae</taxon>
        <taxon>Pleosporales</taxon>
        <taxon>Pleosporales incertae sedis</taxon>
        <taxon>Lojkania</taxon>
    </lineage>
</organism>
<name>A0A9P4TQL0_9PLEO</name>
<evidence type="ECO:0000313" key="2">
    <source>
        <dbReference type="EMBL" id="KAF2269500.1"/>
    </source>
</evidence>
<sequence length="278" mass="30474">MSSSLDTAIILEPSRFGKSERRVNSQPTTSIAPLTPEGSGLGSTPERGTSAPTSPLESATRSDIPVTGTTQLAQPSSFKPTKPKQQMAQPKQNPSTSSSDLGLPPKRKRGRPSKVEVERRRAEAEARGEQYPPPKRPKAKPGRKAKRSTSNCAITLENGSQPKYRIGFVSAPSSYSQETLLSPEMNSNGIFNSFHQTISMDSFTQGTSFDFFSQRAPLESFPQSTPFGPFESFPQTTLPDTWPTVRRLPGSSPGHPAFIQYEIAAEKVPQWWMQELAF</sequence>
<feature type="compositionally biased region" description="Basic and acidic residues" evidence="1">
    <location>
        <begin position="113"/>
        <end position="128"/>
    </location>
</feature>
<evidence type="ECO:0000256" key="1">
    <source>
        <dbReference type="SAM" id="MobiDB-lite"/>
    </source>
</evidence>
<feature type="region of interest" description="Disordered" evidence="1">
    <location>
        <begin position="1"/>
        <end position="151"/>
    </location>
</feature>
<feature type="compositionally biased region" description="Basic residues" evidence="1">
    <location>
        <begin position="135"/>
        <end position="147"/>
    </location>
</feature>
<dbReference type="AlphaFoldDB" id="A0A9P4TQL0"/>
<proteinExistence type="predicted"/>
<gene>
    <name evidence="2" type="ORF">CC78DRAFT_575066</name>
</gene>
<evidence type="ECO:0000313" key="3">
    <source>
        <dbReference type="Proteomes" id="UP000800093"/>
    </source>
</evidence>
<protein>
    <submittedName>
        <fullName evidence="2">Uncharacterized protein</fullName>
    </submittedName>
</protein>